<dbReference type="GO" id="GO:0015344">
    <property type="term" value="F:siderophore uptake transmembrane transporter activity"/>
    <property type="evidence" value="ECO:0007669"/>
    <property type="project" value="TreeGrafter"/>
</dbReference>
<dbReference type="GO" id="GO:0009279">
    <property type="term" value="C:cell outer membrane"/>
    <property type="evidence" value="ECO:0007669"/>
    <property type="project" value="UniProtKB-SubCell"/>
</dbReference>
<evidence type="ECO:0000259" key="12">
    <source>
        <dbReference type="Pfam" id="PF00593"/>
    </source>
</evidence>
<evidence type="ECO:0000313" key="15">
    <source>
        <dbReference type="Proteomes" id="UP000184112"/>
    </source>
</evidence>
<comment type="similarity">
    <text evidence="10 11">Belongs to the TonB-dependent receptor family.</text>
</comment>
<evidence type="ECO:0000256" key="11">
    <source>
        <dbReference type="RuleBase" id="RU003357"/>
    </source>
</evidence>
<dbReference type="GO" id="GO:0044718">
    <property type="term" value="P:siderophore transmembrane transport"/>
    <property type="evidence" value="ECO:0007669"/>
    <property type="project" value="TreeGrafter"/>
</dbReference>
<dbReference type="InterPro" id="IPR012910">
    <property type="entry name" value="Plug_dom"/>
</dbReference>
<keyword evidence="4 10" id="KW-0812">Transmembrane</keyword>
<evidence type="ECO:0000256" key="5">
    <source>
        <dbReference type="ARBA" id="ARBA00022729"/>
    </source>
</evidence>
<evidence type="ECO:0000256" key="7">
    <source>
        <dbReference type="ARBA" id="ARBA00023136"/>
    </source>
</evidence>
<feature type="domain" description="TonB-dependent receptor-like beta-barrel" evidence="12">
    <location>
        <begin position="207"/>
        <end position="635"/>
    </location>
</feature>
<keyword evidence="6 11" id="KW-0798">TonB box</keyword>
<evidence type="ECO:0000256" key="3">
    <source>
        <dbReference type="ARBA" id="ARBA00022452"/>
    </source>
</evidence>
<comment type="subcellular location">
    <subcellularLocation>
        <location evidence="1 10">Cell outer membrane</location>
        <topology evidence="1 10">Multi-pass membrane protein</topology>
    </subcellularLocation>
</comment>
<dbReference type="SUPFAM" id="SSF56935">
    <property type="entry name" value="Porins"/>
    <property type="match status" value="1"/>
</dbReference>
<accession>A0A1M5KGD8</accession>
<dbReference type="Gene3D" id="2.170.130.10">
    <property type="entry name" value="TonB-dependent receptor, plug domain"/>
    <property type="match status" value="1"/>
</dbReference>
<dbReference type="EMBL" id="FQWH01000003">
    <property type="protein sequence ID" value="SHG52014.1"/>
    <property type="molecule type" value="Genomic_DNA"/>
</dbReference>
<protein>
    <submittedName>
        <fullName evidence="14">Iron complex outermembrane recepter protein</fullName>
    </submittedName>
</protein>
<keyword evidence="3 10" id="KW-1134">Transmembrane beta strand</keyword>
<dbReference type="PROSITE" id="PS52016">
    <property type="entry name" value="TONB_DEPENDENT_REC_3"/>
    <property type="match status" value="1"/>
</dbReference>
<proteinExistence type="inferred from homology"/>
<evidence type="ECO:0000256" key="1">
    <source>
        <dbReference type="ARBA" id="ARBA00004571"/>
    </source>
</evidence>
<dbReference type="InterPro" id="IPR000531">
    <property type="entry name" value="Beta-barrel_TonB"/>
</dbReference>
<keyword evidence="5" id="KW-0732">Signal</keyword>
<evidence type="ECO:0000256" key="8">
    <source>
        <dbReference type="ARBA" id="ARBA00023170"/>
    </source>
</evidence>
<dbReference type="Pfam" id="PF00593">
    <property type="entry name" value="TonB_dep_Rec_b-barrel"/>
    <property type="match status" value="1"/>
</dbReference>
<reference evidence="14 15" key="1">
    <citation type="submission" date="2016-11" db="EMBL/GenBank/DDBJ databases">
        <authorList>
            <person name="Jaros S."/>
            <person name="Januszkiewicz K."/>
            <person name="Wedrychowicz H."/>
        </authorList>
    </citation>
    <scope>NUCLEOTIDE SEQUENCE [LARGE SCALE GENOMIC DNA]</scope>
    <source>
        <strain evidence="14 15">DSM 6792</strain>
    </source>
</reference>
<name>A0A1M5KGD8_FLAJO</name>
<keyword evidence="2 10" id="KW-0813">Transport</keyword>
<evidence type="ECO:0000256" key="2">
    <source>
        <dbReference type="ARBA" id="ARBA00022448"/>
    </source>
</evidence>
<sequence>MLVVNCKTTARPREWEGKQQDASQETCLCNKYRALGKKSVEIMTLRIRFAFFLLMLCQFTWAQSDSIKLKEVVVSDSNLKKYSTSQSVQVLNDSILDTNQPSLTSLLNFNTVIYFKENGLGMTSAPSFRGTTGAQTAVIWNGININSQFLGQADFNTIGTRDFNSITVKAGGGSVLYGSSAIGGSIHLNNDLRFKNEFSNHVFFSAGSYNTYSANYRTIVSSDKYSLQVSISRNSSDNDFKYPGNSDERNINGQYYNTSMNTTFGYKINANNTLKAYSQFYDSERHFSLTSPNASKTKYNDFNTRNLLEWESQLGRFTSKLRAAHIGESYKYFPSITSNNFTYGKVETSIIKYDLAFDVNDKIKLNSIVDYSRNKGYGSSIDNVKREVGTASLLLHHLLTEKWDYNASIRQEITDNYGNPFLFSFGTKYDFTSFYRLKFNASKNFRMPTYNDLFWEGSGNPNLKPETSYQAEIGNEFFRKNFTLSITAYYNSIKDLLRWVPGEGGGDVWAPENTDKVRAYGAEVLVEWKPKFGQNNFTINGTYAYTVSESQQLIKNELIYKQLIYVPYHKLTGSVAYNWKKLSSYFQYLYNGEVYTTPFNNRASKIKDYNVGNIGVDYDFGAKNSYKIGFQVLNLWNENYQPVTSRQMPGRNYTIYINLNF</sequence>
<dbReference type="AlphaFoldDB" id="A0A1M5KGD8"/>
<dbReference type="PANTHER" id="PTHR30069">
    <property type="entry name" value="TONB-DEPENDENT OUTER MEMBRANE RECEPTOR"/>
    <property type="match status" value="1"/>
</dbReference>
<keyword evidence="9 10" id="KW-0998">Cell outer membrane</keyword>
<dbReference type="PANTHER" id="PTHR30069:SF29">
    <property type="entry name" value="HEMOGLOBIN AND HEMOGLOBIN-HAPTOGLOBIN-BINDING PROTEIN 1-RELATED"/>
    <property type="match status" value="1"/>
</dbReference>
<dbReference type="InterPro" id="IPR037066">
    <property type="entry name" value="Plug_dom_sf"/>
</dbReference>
<evidence type="ECO:0000259" key="13">
    <source>
        <dbReference type="Pfam" id="PF07715"/>
    </source>
</evidence>
<evidence type="ECO:0000256" key="10">
    <source>
        <dbReference type="PROSITE-ProRule" id="PRU01360"/>
    </source>
</evidence>
<dbReference type="Pfam" id="PF07715">
    <property type="entry name" value="Plug"/>
    <property type="match status" value="1"/>
</dbReference>
<evidence type="ECO:0000256" key="6">
    <source>
        <dbReference type="ARBA" id="ARBA00023077"/>
    </source>
</evidence>
<keyword evidence="7 10" id="KW-0472">Membrane</keyword>
<dbReference type="Gene3D" id="2.40.170.20">
    <property type="entry name" value="TonB-dependent receptor, beta-barrel domain"/>
    <property type="match status" value="1"/>
</dbReference>
<feature type="domain" description="TonB-dependent receptor plug" evidence="13">
    <location>
        <begin position="81"/>
        <end position="184"/>
    </location>
</feature>
<evidence type="ECO:0000256" key="4">
    <source>
        <dbReference type="ARBA" id="ARBA00022692"/>
    </source>
</evidence>
<dbReference type="InterPro" id="IPR036942">
    <property type="entry name" value="Beta-barrel_TonB_sf"/>
</dbReference>
<dbReference type="InterPro" id="IPR039426">
    <property type="entry name" value="TonB-dep_rcpt-like"/>
</dbReference>
<gene>
    <name evidence="14" type="ORF">SAMN05444388_10372</name>
</gene>
<evidence type="ECO:0000313" key="14">
    <source>
        <dbReference type="EMBL" id="SHG52014.1"/>
    </source>
</evidence>
<evidence type="ECO:0000256" key="9">
    <source>
        <dbReference type="ARBA" id="ARBA00023237"/>
    </source>
</evidence>
<organism evidence="14 15">
    <name type="scientific">Flavobacterium johnsoniae</name>
    <name type="common">Cytophaga johnsonae</name>
    <dbReference type="NCBI Taxonomy" id="986"/>
    <lineage>
        <taxon>Bacteria</taxon>
        <taxon>Pseudomonadati</taxon>
        <taxon>Bacteroidota</taxon>
        <taxon>Flavobacteriia</taxon>
        <taxon>Flavobacteriales</taxon>
        <taxon>Flavobacteriaceae</taxon>
        <taxon>Flavobacterium</taxon>
    </lineage>
</organism>
<keyword evidence="8" id="KW-0675">Receptor</keyword>
<dbReference type="Proteomes" id="UP000184112">
    <property type="component" value="Unassembled WGS sequence"/>
</dbReference>